<dbReference type="Proteomes" id="UP001519307">
    <property type="component" value="Unassembled WGS sequence"/>
</dbReference>
<evidence type="ECO:0000313" key="1">
    <source>
        <dbReference type="EMBL" id="MBP2033428.1"/>
    </source>
</evidence>
<comment type="caution">
    <text evidence="1">The sequence shown here is derived from an EMBL/GenBank/DDBJ whole genome shotgun (WGS) entry which is preliminary data.</text>
</comment>
<gene>
    <name evidence="1" type="ORF">J2Z42_002131</name>
</gene>
<sequence>MEVLFIEIFTDFKFKLDKEQVTNTLKNYSYILNIKKIMPIYNSLLPILYEYVKPLGVFNIEKNIDLHNMYKYEYIIPCIVSIGSDIDKKTNYYFSQKKIEEGLVLNAMATSYLFNVASQLFRCIYVKTSNANLGLSCRISPGDNYLPIKYQKYILYKLNKNNTFKININKNYVISPAHSMAYIYMADKKIPINKKDHNCSECQGRNTCSMRKDLV</sequence>
<proteinExistence type="predicted"/>
<reference evidence="1 2" key="1">
    <citation type="submission" date="2021-03" db="EMBL/GenBank/DDBJ databases">
        <title>Genomic Encyclopedia of Type Strains, Phase IV (KMG-IV): sequencing the most valuable type-strain genomes for metagenomic binning, comparative biology and taxonomic classification.</title>
        <authorList>
            <person name="Goeker M."/>
        </authorList>
    </citation>
    <scope>NUCLEOTIDE SEQUENCE [LARGE SCALE GENOMIC DNA]</scope>
    <source>
        <strain evidence="1 2">DSM 28783</strain>
    </source>
</reference>
<organism evidence="1 2">
    <name type="scientific">Clostridium algifaecis</name>
    <dbReference type="NCBI Taxonomy" id="1472040"/>
    <lineage>
        <taxon>Bacteria</taxon>
        <taxon>Bacillati</taxon>
        <taxon>Bacillota</taxon>
        <taxon>Clostridia</taxon>
        <taxon>Eubacteriales</taxon>
        <taxon>Clostridiaceae</taxon>
        <taxon>Clostridium</taxon>
    </lineage>
</organism>
<keyword evidence="2" id="KW-1185">Reference proteome</keyword>
<evidence type="ECO:0008006" key="3">
    <source>
        <dbReference type="Google" id="ProtNLM"/>
    </source>
</evidence>
<dbReference type="SUPFAM" id="SSF56507">
    <property type="entry name" value="Methionine synthase activation domain-like"/>
    <property type="match status" value="1"/>
</dbReference>
<dbReference type="EMBL" id="JAGGLM010000014">
    <property type="protein sequence ID" value="MBP2033428.1"/>
    <property type="molecule type" value="Genomic_DNA"/>
</dbReference>
<name>A0ABS4KTS7_9CLOT</name>
<protein>
    <recommendedName>
        <fullName evidence="3">5-methyltetrahydrofolate--homocysteine methyltransferase</fullName>
    </recommendedName>
</protein>
<dbReference type="Gene3D" id="3.40.109.40">
    <property type="match status" value="1"/>
</dbReference>
<evidence type="ECO:0000313" key="2">
    <source>
        <dbReference type="Proteomes" id="UP001519307"/>
    </source>
</evidence>
<dbReference type="InterPro" id="IPR037010">
    <property type="entry name" value="VitB12-dep_Met_synth_activ_sf"/>
</dbReference>
<accession>A0ABS4KTS7</accession>